<dbReference type="InterPro" id="IPR016039">
    <property type="entry name" value="Thiolase-like"/>
</dbReference>
<keyword evidence="1" id="KW-0596">Phosphopantetheine</keyword>
<accession>A0ABR1VK01</accession>
<keyword evidence="5" id="KW-1185">Reference proteome</keyword>
<sequence>MVLVKEDPICIVGMACRLPGNICSPEDLWKFIVEQKTAQGPVPPERYNLDGFYHPYKDRSGSINVPGGYFVDEDVRQFDNNFFGINNLEATYMDPSNGSCLRSRLKPSRAPGRP</sequence>
<protein>
    <submittedName>
        <fullName evidence="4">Polyketide synthase</fullName>
    </submittedName>
</protein>
<evidence type="ECO:0000259" key="3">
    <source>
        <dbReference type="Pfam" id="PF00109"/>
    </source>
</evidence>
<dbReference type="GeneID" id="92049050"/>
<evidence type="ECO:0000313" key="4">
    <source>
        <dbReference type="EMBL" id="KAK8071472.1"/>
    </source>
</evidence>
<dbReference type="InterPro" id="IPR014030">
    <property type="entry name" value="Ketoacyl_synth_N"/>
</dbReference>
<keyword evidence="2" id="KW-0597">Phosphoprotein</keyword>
<feature type="domain" description="Beta-ketoacyl synthase-like N-terminal" evidence="3">
    <location>
        <begin position="7"/>
        <end position="97"/>
    </location>
</feature>
<gene>
    <name evidence="4" type="ORF">PG997_011675</name>
</gene>
<evidence type="ECO:0000313" key="5">
    <source>
        <dbReference type="Proteomes" id="UP001433268"/>
    </source>
</evidence>
<organism evidence="4 5">
    <name type="scientific">Apiospora hydei</name>
    <dbReference type="NCBI Taxonomy" id="1337664"/>
    <lineage>
        <taxon>Eukaryota</taxon>
        <taxon>Fungi</taxon>
        <taxon>Dikarya</taxon>
        <taxon>Ascomycota</taxon>
        <taxon>Pezizomycotina</taxon>
        <taxon>Sordariomycetes</taxon>
        <taxon>Xylariomycetidae</taxon>
        <taxon>Amphisphaeriales</taxon>
        <taxon>Apiosporaceae</taxon>
        <taxon>Apiospora</taxon>
    </lineage>
</organism>
<dbReference type="InterPro" id="IPR050091">
    <property type="entry name" value="PKS_NRPS_Biosynth_Enz"/>
</dbReference>
<evidence type="ECO:0000256" key="1">
    <source>
        <dbReference type="ARBA" id="ARBA00022450"/>
    </source>
</evidence>
<proteinExistence type="predicted"/>
<dbReference type="PANTHER" id="PTHR43775:SF50">
    <property type="entry name" value="HIGHLY REDUCING POLYKETIDE SYNTHASE SRDA"/>
    <property type="match status" value="1"/>
</dbReference>
<dbReference type="Proteomes" id="UP001433268">
    <property type="component" value="Unassembled WGS sequence"/>
</dbReference>
<dbReference type="Pfam" id="PF00109">
    <property type="entry name" value="ketoacyl-synt"/>
    <property type="match status" value="1"/>
</dbReference>
<dbReference type="PANTHER" id="PTHR43775">
    <property type="entry name" value="FATTY ACID SYNTHASE"/>
    <property type="match status" value="1"/>
</dbReference>
<name>A0ABR1VK01_9PEZI</name>
<dbReference type="EMBL" id="JAQQWN010000008">
    <property type="protein sequence ID" value="KAK8071472.1"/>
    <property type="molecule type" value="Genomic_DNA"/>
</dbReference>
<dbReference type="Gene3D" id="3.40.47.10">
    <property type="match status" value="1"/>
</dbReference>
<reference evidence="4 5" key="1">
    <citation type="submission" date="2023-01" db="EMBL/GenBank/DDBJ databases">
        <title>Analysis of 21 Apiospora genomes using comparative genomics revels a genus with tremendous synthesis potential of carbohydrate active enzymes and secondary metabolites.</title>
        <authorList>
            <person name="Sorensen T."/>
        </authorList>
    </citation>
    <scope>NUCLEOTIDE SEQUENCE [LARGE SCALE GENOMIC DNA]</scope>
    <source>
        <strain evidence="4 5">CBS 114990</strain>
    </source>
</reference>
<dbReference type="SUPFAM" id="SSF53901">
    <property type="entry name" value="Thiolase-like"/>
    <property type="match status" value="1"/>
</dbReference>
<evidence type="ECO:0000256" key="2">
    <source>
        <dbReference type="ARBA" id="ARBA00022553"/>
    </source>
</evidence>
<dbReference type="RefSeq" id="XP_066665280.1">
    <property type="nucleotide sequence ID" value="XM_066815990.1"/>
</dbReference>
<comment type="caution">
    <text evidence="4">The sequence shown here is derived from an EMBL/GenBank/DDBJ whole genome shotgun (WGS) entry which is preliminary data.</text>
</comment>